<dbReference type="PANTHER" id="PTHR21310:SF40">
    <property type="entry name" value="AMINOGLYCOSIDE PHOSPHOTRANSFERASE DOMAIN-CONTAINING PROTEIN-RELATED"/>
    <property type="match status" value="1"/>
</dbReference>
<dbReference type="InterPro" id="IPR002575">
    <property type="entry name" value="Aminoglycoside_PTrfase"/>
</dbReference>
<evidence type="ECO:0000313" key="2">
    <source>
        <dbReference type="EMBL" id="MEJ8277500.1"/>
    </source>
</evidence>
<dbReference type="PANTHER" id="PTHR21310">
    <property type="entry name" value="AMINOGLYCOSIDE PHOSPHOTRANSFERASE-RELATED-RELATED"/>
    <property type="match status" value="1"/>
</dbReference>
<reference evidence="2 3" key="1">
    <citation type="submission" date="2024-03" db="EMBL/GenBank/DDBJ databases">
        <title>Draft genome sequence of Pseudonocardia sp. DW16-2.</title>
        <authorList>
            <person name="Duangmal K."/>
        </authorList>
    </citation>
    <scope>NUCLEOTIDE SEQUENCE [LARGE SCALE GENOMIC DNA]</scope>
    <source>
        <strain evidence="2 3">DW16-2</strain>
    </source>
</reference>
<dbReference type="Pfam" id="PF01636">
    <property type="entry name" value="APH"/>
    <property type="match status" value="1"/>
</dbReference>
<dbReference type="EMBL" id="JBBJUP010000001">
    <property type="protein sequence ID" value="MEJ8277500.1"/>
    <property type="molecule type" value="Genomic_DNA"/>
</dbReference>
<name>A0ABU8T0L7_9PSEU</name>
<dbReference type="InterPro" id="IPR041726">
    <property type="entry name" value="ACAD10_11_N"/>
</dbReference>
<dbReference type="Gene3D" id="3.90.1200.10">
    <property type="match status" value="1"/>
</dbReference>
<accession>A0ABU8T0L7</accession>
<dbReference type="InterPro" id="IPR011009">
    <property type="entry name" value="Kinase-like_dom_sf"/>
</dbReference>
<dbReference type="Proteomes" id="UP001364211">
    <property type="component" value="Unassembled WGS sequence"/>
</dbReference>
<dbReference type="RefSeq" id="WP_340285551.1">
    <property type="nucleotide sequence ID" value="NZ_JBBJUP010000001.1"/>
</dbReference>
<comment type="caution">
    <text evidence="2">The sequence shown here is derived from an EMBL/GenBank/DDBJ whole genome shotgun (WGS) entry which is preliminary data.</text>
</comment>
<proteinExistence type="predicted"/>
<sequence length="351" mass="36873">MSSPADVVDRAALGAWLREQGLGAWSGELEPVGGGTQNVVLRTVVGGRPVVLRHPPVHPRPGSARTIAREITVLDALRGSGVPHPALVAACTDPGVLGQPFFLMDDVDGVNPGERVSPEQAADPGLRHGAALDVARAAARLGRLDPVTAGLDGLRRPGPFLSRQVPRWTAQLASYTEVPGYDPGDLPDTAVAAQWLERHRPPEPEPGVAHGDLHLNNVLLDRTRPRVAALVDWEMCTVGDPLLDLGWLLVTWPVDPVGFGAGTELAAHGGLPTRAELIAAYADAGGRDTGHVTWYAGLAAFKLGIVLEGSWARVAAGEAPRAVGERLHTAAVALLELAVRIARDEWAVSAG</sequence>
<gene>
    <name evidence="2" type="ORF">WJX68_01040</name>
</gene>
<protein>
    <submittedName>
        <fullName evidence="2">Phosphotransferase family protein</fullName>
    </submittedName>
</protein>
<keyword evidence="3" id="KW-1185">Reference proteome</keyword>
<evidence type="ECO:0000259" key="1">
    <source>
        <dbReference type="Pfam" id="PF01636"/>
    </source>
</evidence>
<dbReference type="Gene3D" id="3.30.200.20">
    <property type="entry name" value="Phosphorylase Kinase, domain 1"/>
    <property type="match status" value="1"/>
</dbReference>
<feature type="domain" description="Aminoglycoside phosphotransferase" evidence="1">
    <location>
        <begin position="29"/>
        <end position="272"/>
    </location>
</feature>
<evidence type="ECO:0000313" key="3">
    <source>
        <dbReference type="Proteomes" id="UP001364211"/>
    </source>
</evidence>
<dbReference type="InterPro" id="IPR051678">
    <property type="entry name" value="AGP_Transferase"/>
</dbReference>
<dbReference type="SUPFAM" id="SSF56112">
    <property type="entry name" value="Protein kinase-like (PK-like)"/>
    <property type="match status" value="1"/>
</dbReference>
<organism evidence="2 3">
    <name type="scientific">Pseudonocardia spirodelae</name>
    <dbReference type="NCBI Taxonomy" id="3133431"/>
    <lineage>
        <taxon>Bacteria</taxon>
        <taxon>Bacillati</taxon>
        <taxon>Actinomycetota</taxon>
        <taxon>Actinomycetes</taxon>
        <taxon>Pseudonocardiales</taxon>
        <taxon>Pseudonocardiaceae</taxon>
        <taxon>Pseudonocardia</taxon>
    </lineage>
</organism>
<dbReference type="CDD" id="cd05154">
    <property type="entry name" value="ACAD10_11_N-like"/>
    <property type="match status" value="1"/>
</dbReference>